<name>A0AAN8PC03_PATCE</name>
<gene>
    <name evidence="1" type="ORF">SNE40_016350</name>
</gene>
<proteinExistence type="predicted"/>
<sequence>MSNTYFSSIRPGKKVGDPTVSMLSNIMYKPDGQLLYKLFGADKDWDVLPTRVRNLEEPIEWLPMFRNKRPIPKRKYEDLQMIKKVMPSQFHSFYDGLLFE</sequence>
<organism evidence="1 2">
    <name type="scientific">Patella caerulea</name>
    <name type="common">Rayed Mediterranean limpet</name>
    <dbReference type="NCBI Taxonomy" id="87958"/>
    <lineage>
        <taxon>Eukaryota</taxon>
        <taxon>Metazoa</taxon>
        <taxon>Spiralia</taxon>
        <taxon>Lophotrochozoa</taxon>
        <taxon>Mollusca</taxon>
        <taxon>Gastropoda</taxon>
        <taxon>Patellogastropoda</taxon>
        <taxon>Patelloidea</taxon>
        <taxon>Patellidae</taxon>
        <taxon>Patella</taxon>
    </lineage>
</organism>
<dbReference type="EMBL" id="JAZGQO010000011">
    <property type="protein sequence ID" value="KAK6172754.1"/>
    <property type="molecule type" value="Genomic_DNA"/>
</dbReference>
<dbReference type="Proteomes" id="UP001347796">
    <property type="component" value="Unassembled WGS sequence"/>
</dbReference>
<evidence type="ECO:0000313" key="2">
    <source>
        <dbReference type="Proteomes" id="UP001347796"/>
    </source>
</evidence>
<evidence type="ECO:0000313" key="1">
    <source>
        <dbReference type="EMBL" id="KAK6172754.1"/>
    </source>
</evidence>
<keyword evidence="2" id="KW-1185">Reference proteome</keyword>
<accession>A0AAN8PC03</accession>
<dbReference type="AlphaFoldDB" id="A0AAN8PC03"/>
<protein>
    <submittedName>
        <fullName evidence="1">Uncharacterized protein</fullName>
    </submittedName>
</protein>
<reference evidence="1 2" key="1">
    <citation type="submission" date="2024-01" db="EMBL/GenBank/DDBJ databases">
        <title>The genome of the rayed Mediterranean limpet Patella caerulea (Linnaeus, 1758).</title>
        <authorList>
            <person name="Anh-Thu Weber A."/>
            <person name="Halstead-Nussloch G."/>
        </authorList>
    </citation>
    <scope>NUCLEOTIDE SEQUENCE [LARGE SCALE GENOMIC DNA]</scope>
    <source>
        <strain evidence="1">AATW-2023a</strain>
        <tissue evidence="1">Whole specimen</tissue>
    </source>
</reference>
<comment type="caution">
    <text evidence="1">The sequence shown here is derived from an EMBL/GenBank/DDBJ whole genome shotgun (WGS) entry which is preliminary data.</text>
</comment>